<gene>
    <name evidence="3" type="ORF">ACFFIA_30020</name>
</gene>
<dbReference type="Gene3D" id="3.40.50.720">
    <property type="entry name" value="NAD(P)-binding Rossmann-like Domain"/>
    <property type="match status" value="1"/>
</dbReference>
<dbReference type="InterPro" id="IPR011032">
    <property type="entry name" value="GroES-like_sf"/>
</dbReference>
<dbReference type="EC" id="1.-.-.-" evidence="3"/>
<dbReference type="GO" id="GO:0016491">
    <property type="term" value="F:oxidoreductase activity"/>
    <property type="evidence" value="ECO:0007669"/>
    <property type="project" value="UniProtKB-KW"/>
</dbReference>
<keyword evidence="4" id="KW-1185">Reference proteome</keyword>
<name>A0ABV6MAZ0_9ACTN</name>
<dbReference type="Pfam" id="PF13602">
    <property type="entry name" value="ADH_zinc_N_2"/>
    <property type="match status" value="1"/>
</dbReference>
<dbReference type="EMBL" id="JBHLUH010000061">
    <property type="protein sequence ID" value="MFC0531895.1"/>
    <property type="molecule type" value="Genomic_DNA"/>
</dbReference>
<dbReference type="CDD" id="cd05289">
    <property type="entry name" value="MDR_like_2"/>
    <property type="match status" value="1"/>
</dbReference>
<keyword evidence="3" id="KW-0560">Oxidoreductase</keyword>
<reference evidence="3 4" key="1">
    <citation type="submission" date="2024-09" db="EMBL/GenBank/DDBJ databases">
        <authorList>
            <person name="Sun Q."/>
            <person name="Mori K."/>
        </authorList>
    </citation>
    <scope>NUCLEOTIDE SEQUENCE [LARGE SCALE GENOMIC DNA]</scope>
    <source>
        <strain evidence="3 4">TBRC 3947</strain>
    </source>
</reference>
<sequence length="315" mass="32005">MRAFQVPAPGKGPELADLPAPEPGEGQVLVRVKAAGLNAIDNWIVAGQMAETMRHVYPLVLGRDAAGVVEAVGPGDGQVGVGDEVIGHVLLGSPIHDGTLAEYAVLPTEAVARKPEGLDFVTAAALPLAGAAAKAAVDAVDPRAGHRVLVVGASGGVGSYVIQMLAAMGVTVMATGRESETERLTELGAARIIDYGAAPIADQIREAYPEGIDGLIDVLAYTPQELPLAAVGEGGHVVSLLGAADEQALAAVGLTGTNIIARPTRDVLTMLADQVVAGGLKVDVETVLPLDRAADAFSILASGRARGKIVVQVNP</sequence>
<evidence type="ECO:0000259" key="2">
    <source>
        <dbReference type="SMART" id="SM00829"/>
    </source>
</evidence>
<evidence type="ECO:0000313" key="3">
    <source>
        <dbReference type="EMBL" id="MFC0531895.1"/>
    </source>
</evidence>
<feature type="domain" description="Enoyl reductase (ER)" evidence="2">
    <location>
        <begin position="10"/>
        <end position="311"/>
    </location>
</feature>
<dbReference type="PANTHER" id="PTHR11695:SF294">
    <property type="entry name" value="RETICULON-4-INTERACTING PROTEIN 1, MITOCHONDRIAL"/>
    <property type="match status" value="1"/>
</dbReference>
<dbReference type="InterPro" id="IPR050700">
    <property type="entry name" value="YIM1/Zinc_Alcohol_DH_Fams"/>
</dbReference>
<evidence type="ECO:0000256" key="1">
    <source>
        <dbReference type="SAM" id="MobiDB-lite"/>
    </source>
</evidence>
<dbReference type="InterPro" id="IPR020843">
    <property type="entry name" value="ER"/>
</dbReference>
<dbReference type="InterPro" id="IPR013154">
    <property type="entry name" value="ADH-like_N"/>
</dbReference>
<dbReference type="Proteomes" id="UP001589867">
    <property type="component" value="Unassembled WGS sequence"/>
</dbReference>
<dbReference type="RefSeq" id="WP_377257129.1">
    <property type="nucleotide sequence ID" value="NZ_JBHLUH010000061.1"/>
</dbReference>
<evidence type="ECO:0000313" key="4">
    <source>
        <dbReference type="Proteomes" id="UP001589867"/>
    </source>
</evidence>
<dbReference type="SUPFAM" id="SSF50129">
    <property type="entry name" value="GroES-like"/>
    <property type="match status" value="1"/>
</dbReference>
<dbReference type="PANTHER" id="PTHR11695">
    <property type="entry name" value="ALCOHOL DEHYDROGENASE RELATED"/>
    <property type="match status" value="1"/>
</dbReference>
<dbReference type="Gene3D" id="3.90.180.10">
    <property type="entry name" value="Medium-chain alcohol dehydrogenases, catalytic domain"/>
    <property type="match status" value="1"/>
</dbReference>
<dbReference type="InterPro" id="IPR036291">
    <property type="entry name" value="NAD(P)-bd_dom_sf"/>
</dbReference>
<dbReference type="SUPFAM" id="SSF51735">
    <property type="entry name" value="NAD(P)-binding Rossmann-fold domains"/>
    <property type="match status" value="1"/>
</dbReference>
<protein>
    <submittedName>
        <fullName evidence="3">NADP-dependent oxidoreductase</fullName>
        <ecNumber evidence="3">1.-.-.-</ecNumber>
    </submittedName>
</protein>
<dbReference type="SMART" id="SM00829">
    <property type="entry name" value="PKS_ER"/>
    <property type="match status" value="1"/>
</dbReference>
<accession>A0ABV6MAZ0</accession>
<dbReference type="Pfam" id="PF08240">
    <property type="entry name" value="ADH_N"/>
    <property type="match status" value="1"/>
</dbReference>
<proteinExistence type="predicted"/>
<comment type="caution">
    <text evidence="3">The sequence shown here is derived from an EMBL/GenBank/DDBJ whole genome shotgun (WGS) entry which is preliminary data.</text>
</comment>
<organism evidence="3 4">
    <name type="scientific">Phytohabitans kaempferiae</name>
    <dbReference type="NCBI Taxonomy" id="1620943"/>
    <lineage>
        <taxon>Bacteria</taxon>
        <taxon>Bacillati</taxon>
        <taxon>Actinomycetota</taxon>
        <taxon>Actinomycetes</taxon>
        <taxon>Micromonosporales</taxon>
        <taxon>Micromonosporaceae</taxon>
    </lineage>
</organism>
<feature type="region of interest" description="Disordered" evidence="1">
    <location>
        <begin position="1"/>
        <end position="22"/>
    </location>
</feature>